<dbReference type="EMBL" id="LN854557">
    <property type="protein sequence ID" value="CRL45052.1"/>
    <property type="molecule type" value="Genomic_DNA"/>
</dbReference>
<gene>
    <name evidence="1" type="ORF">SGGMMB4_02548</name>
</gene>
<sequence>MADDVDLDSQHEEAFRQHHIAHYREEELLLTGRCYNCEDPAEGNFCCKECKEDWEKRKYFNSQRRIE</sequence>
<accession>A0A193QIP3</accession>
<evidence type="ECO:0000313" key="1">
    <source>
        <dbReference type="EMBL" id="CRL45052.1"/>
    </source>
</evidence>
<name>A0A193QIP3_SODGM</name>
<organism evidence="1 2">
    <name type="scientific">Sodalis glossinidius (strain morsitans)</name>
    <dbReference type="NCBI Taxonomy" id="343509"/>
    <lineage>
        <taxon>Bacteria</taxon>
        <taxon>Pseudomonadati</taxon>
        <taxon>Pseudomonadota</taxon>
        <taxon>Gammaproteobacteria</taxon>
        <taxon>Enterobacterales</taxon>
        <taxon>Bruguierivoracaceae</taxon>
        <taxon>Sodalis</taxon>
    </lineage>
</organism>
<proteinExistence type="predicted"/>
<evidence type="ECO:0000313" key="2">
    <source>
        <dbReference type="Proteomes" id="UP000245838"/>
    </source>
</evidence>
<dbReference type="Proteomes" id="UP000245838">
    <property type="component" value="Chromosome sggmmb4_Chromosome"/>
</dbReference>
<reference evidence="1 2" key="1">
    <citation type="submission" date="2015-05" db="EMBL/GenBank/DDBJ databases">
        <authorList>
            <person name="Goodhead I."/>
        </authorList>
    </citation>
    <scope>NUCLEOTIDE SEQUENCE [LARGE SCALE GENOMIC DNA]</scope>
    <source>
        <strain evidence="2">morsitans</strain>
    </source>
</reference>
<dbReference type="AlphaFoldDB" id="A0A193QIP3"/>
<protein>
    <submittedName>
        <fullName evidence="1">Uncharacterized protein</fullName>
    </submittedName>
</protein>